<comment type="similarity">
    <text evidence="1">Belongs to the universal stress protein A family.</text>
</comment>
<feature type="domain" description="UspA" evidence="2">
    <location>
        <begin position="148"/>
        <end position="291"/>
    </location>
</feature>
<dbReference type="Pfam" id="PF00582">
    <property type="entry name" value="Usp"/>
    <property type="match status" value="2"/>
</dbReference>
<sequence length="306" mass="34172">MEPFKNLLVGLDTSELDPTLVKYASFLVDHTSAEKVTFVNIIRNLNIPKEVKKEFPDIIENAISERKNKIKEVVRANFQPKKKVKVTYLVKKGQPPMLLELAEKAKTDLIIIGQKKTLPGTGVTTVRLARRASCNLLIVPENAEPKVDKFLVPIDFSNYSKLALEQTIDFAVRTGGKGEIICQNVYSVPTGYHYTGKSFEDFAEIMKKNAKEAFDKFFKKINPRGIKITDVYSLDTNDNLASDIYDLAAEVKPDVIIIGAKGRTAAAALFLGSLAEKMVHDNMKDPLLIVRFKGKNAGLIETLREI</sequence>
<dbReference type="CDD" id="cd00293">
    <property type="entry name" value="USP-like"/>
    <property type="match status" value="2"/>
</dbReference>
<dbReference type="eggNOG" id="COG0589">
    <property type="taxonomic scope" value="Bacteria"/>
</dbReference>
<dbReference type="InterPro" id="IPR006015">
    <property type="entry name" value="Universal_stress_UspA"/>
</dbReference>
<keyword evidence="4" id="KW-1185">Reference proteome</keyword>
<accession>L8JV67</accession>
<dbReference type="RefSeq" id="WP_009579962.1">
    <property type="nucleotide sequence ID" value="NZ_AMZN01000039.1"/>
</dbReference>
<dbReference type="PANTHER" id="PTHR46268">
    <property type="entry name" value="STRESS RESPONSE PROTEIN NHAX"/>
    <property type="match status" value="1"/>
</dbReference>
<dbReference type="InterPro" id="IPR006016">
    <property type="entry name" value="UspA"/>
</dbReference>
<proteinExistence type="inferred from homology"/>
<organism evidence="3 4">
    <name type="scientific">Fulvivirga imtechensis AK7</name>
    <dbReference type="NCBI Taxonomy" id="1237149"/>
    <lineage>
        <taxon>Bacteria</taxon>
        <taxon>Pseudomonadati</taxon>
        <taxon>Bacteroidota</taxon>
        <taxon>Cytophagia</taxon>
        <taxon>Cytophagales</taxon>
        <taxon>Fulvivirgaceae</taxon>
        <taxon>Fulvivirga</taxon>
    </lineage>
</organism>
<dbReference type="Gene3D" id="3.40.50.620">
    <property type="entry name" value="HUPs"/>
    <property type="match status" value="2"/>
</dbReference>
<feature type="domain" description="UspA" evidence="2">
    <location>
        <begin position="4"/>
        <end position="140"/>
    </location>
</feature>
<dbReference type="PANTHER" id="PTHR46268:SF6">
    <property type="entry name" value="UNIVERSAL STRESS PROTEIN UP12"/>
    <property type="match status" value="1"/>
</dbReference>
<gene>
    <name evidence="3" type="ORF">C900_02547</name>
</gene>
<dbReference type="PRINTS" id="PR01438">
    <property type="entry name" value="UNVRSLSTRESS"/>
</dbReference>
<dbReference type="InterPro" id="IPR014729">
    <property type="entry name" value="Rossmann-like_a/b/a_fold"/>
</dbReference>
<dbReference type="STRING" id="1237149.C900_02547"/>
<dbReference type="OrthoDB" id="1522996at2"/>
<evidence type="ECO:0000313" key="4">
    <source>
        <dbReference type="Proteomes" id="UP000011135"/>
    </source>
</evidence>
<dbReference type="AlphaFoldDB" id="L8JV67"/>
<comment type="caution">
    <text evidence="3">The sequence shown here is derived from an EMBL/GenBank/DDBJ whole genome shotgun (WGS) entry which is preliminary data.</text>
</comment>
<dbReference type="SUPFAM" id="SSF52402">
    <property type="entry name" value="Adenine nucleotide alpha hydrolases-like"/>
    <property type="match status" value="2"/>
</dbReference>
<protein>
    <submittedName>
        <fullName evidence="3">UspA</fullName>
    </submittedName>
</protein>
<dbReference type="Proteomes" id="UP000011135">
    <property type="component" value="Unassembled WGS sequence"/>
</dbReference>
<dbReference type="EMBL" id="AMZN01000039">
    <property type="protein sequence ID" value="ELR71484.1"/>
    <property type="molecule type" value="Genomic_DNA"/>
</dbReference>
<evidence type="ECO:0000259" key="2">
    <source>
        <dbReference type="Pfam" id="PF00582"/>
    </source>
</evidence>
<name>L8JV67_9BACT</name>
<evidence type="ECO:0000313" key="3">
    <source>
        <dbReference type="EMBL" id="ELR71484.1"/>
    </source>
</evidence>
<reference evidence="3 4" key="1">
    <citation type="submission" date="2012-12" db="EMBL/GenBank/DDBJ databases">
        <title>Genome assembly of Fulvivirga imtechensis AK7.</title>
        <authorList>
            <person name="Nupur N."/>
            <person name="Khatri I."/>
            <person name="Kumar R."/>
            <person name="Subramanian S."/>
            <person name="Pinnaka A."/>
        </authorList>
    </citation>
    <scope>NUCLEOTIDE SEQUENCE [LARGE SCALE GENOMIC DNA]</scope>
    <source>
        <strain evidence="3 4">AK7</strain>
    </source>
</reference>
<evidence type="ECO:0000256" key="1">
    <source>
        <dbReference type="ARBA" id="ARBA00008791"/>
    </source>
</evidence>